<name>A0A7G1MQP3_9STRA</name>
<comment type="similarity">
    <text evidence="1">Belongs to the universal ribosomal protein uS7 family.</text>
</comment>
<organism evidence="5">
    <name type="scientific">Pteridomonas sp. YPF1301</name>
    <dbReference type="NCBI Taxonomy" id="2766739"/>
    <lineage>
        <taxon>Eukaryota</taxon>
        <taxon>Sar</taxon>
        <taxon>Stramenopiles</taxon>
        <taxon>Ochrophyta</taxon>
        <taxon>Dictyochophyceae</taxon>
        <taxon>Pedinellales</taxon>
        <taxon>Pteridomonas</taxon>
    </lineage>
</organism>
<geneLocation type="plastid" evidence="5"/>
<protein>
    <submittedName>
        <fullName evidence="5">Ribosomal protein S7</fullName>
    </submittedName>
</protein>
<evidence type="ECO:0000256" key="3">
    <source>
        <dbReference type="ARBA" id="ARBA00023274"/>
    </source>
</evidence>
<sequence>MPRSTLLRKTKIILDSEYDSFLLYLFTQQLLKNGKNLLAKRIIYKTCLYIEEQTKKDALKILEKSIIKAKPIIEVKITSKKSKLPKEIPSFRGILLAIRYIIQIIDKHQSFSFSIKLANAIILTSCGLGNAIKHREESLALFKATKMLTFYEF</sequence>
<accession>A0A7G1MQP3</accession>
<dbReference type="GO" id="GO:0005840">
    <property type="term" value="C:ribosome"/>
    <property type="evidence" value="ECO:0007669"/>
    <property type="project" value="UniProtKB-KW"/>
</dbReference>
<keyword evidence="3" id="KW-0687">Ribonucleoprotein</keyword>
<dbReference type="InterPro" id="IPR036823">
    <property type="entry name" value="Ribosomal_uS7_dom_sf"/>
</dbReference>
<gene>
    <name evidence="5" type="primary">rps7</name>
</gene>
<proteinExistence type="inferred from homology"/>
<dbReference type="Gene3D" id="1.10.455.10">
    <property type="entry name" value="Ribosomal protein S7 domain"/>
    <property type="match status" value="1"/>
</dbReference>
<keyword evidence="5" id="KW-0934">Plastid</keyword>
<feature type="domain" description="Small ribosomal subunit protein uS7" evidence="4">
    <location>
        <begin position="4"/>
        <end position="138"/>
    </location>
</feature>
<keyword evidence="2 5" id="KW-0689">Ribosomal protein</keyword>
<dbReference type="AlphaFoldDB" id="A0A7G1MQP3"/>
<reference evidence="5" key="1">
    <citation type="submission" date="2020-09" db="EMBL/GenBank/DDBJ databases">
        <title>Highly reduced plastid genomes of the non-photosynthetic dictyochophyceans Pteridomonas spp. (Ochrophyta, SAR).</title>
        <authorList>
            <person name="Kayama M."/>
            <person name="Kamikawa R."/>
        </authorList>
    </citation>
    <scope>NUCLEOTIDE SEQUENCE</scope>
    <source>
        <strain evidence="5">YPF1301</strain>
    </source>
</reference>
<evidence type="ECO:0000313" key="5">
    <source>
        <dbReference type="EMBL" id="BCL05882.1"/>
    </source>
</evidence>
<evidence type="ECO:0000256" key="2">
    <source>
        <dbReference type="ARBA" id="ARBA00022980"/>
    </source>
</evidence>
<dbReference type="SUPFAM" id="SSF47973">
    <property type="entry name" value="Ribosomal protein S7"/>
    <property type="match status" value="1"/>
</dbReference>
<dbReference type="InterPro" id="IPR023798">
    <property type="entry name" value="Ribosomal_uS7_dom"/>
</dbReference>
<dbReference type="GO" id="GO:1990904">
    <property type="term" value="C:ribonucleoprotein complex"/>
    <property type="evidence" value="ECO:0007669"/>
    <property type="project" value="UniProtKB-KW"/>
</dbReference>
<dbReference type="EMBL" id="LC580440">
    <property type="protein sequence ID" value="BCL05882.1"/>
    <property type="molecule type" value="Genomic_DNA"/>
</dbReference>
<dbReference type="Pfam" id="PF00177">
    <property type="entry name" value="Ribosomal_S7"/>
    <property type="match status" value="1"/>
</dbReference>
<evidence type="ECO:0000256" key="1">
    <source>
        <dbReference type="ARBA" id="ARBA00007151"/>
    </source>
</evidence>
<evidence type="ECO:0000259" key="4">
    <source>
        <dbReference type="Pfam" id="PF00177"/>
    </source>
</evidence>